<dbReference type="SUPFAM" id="SSF50475">
    <property type="entry name" value="FMN-binding split barrel"/>
    <property type="match status" value="1"/>
</dbReference>
<organism evidence="3 4">
    <name type="scientific">Streptomyces kasugaensis</name>
    <dbReference type="NCBI Taxonomy" id="1946"/>
    <lineage>
        <taxon>Bacteria</taxon>
        <taxon>Bacillati</taxon>
        <taxon>Actinomycetota</taxon>
        <taxon>Actinomycetes</taxon>
        <taxon>Kitasatosporales</taxon>
        <taxon>Streptomycetaceae</taxon>
        <taxon>Streptomyces</taxon>
    </lineage>
</organism>
<dbReference type="InterPro" id="IPR001387">
    <property type="entry name" value="Cro/C1-type_HTH"/>
</dbReference>
<dbReference type="InterPro" id="IPR024747">
    <property type="entry name" value="Pyridox_Oxase-rel"/>
</dbReference>
<keyword evidence="4" id="KW-1185">Reference proteome</keyword>
<dbReference type="GO" id="GO:0003677">
    <property type="term" value="F:DNA binding"/>
    <property type="evidence" value="ECO:0007669"/>
    <property type="project" value="UniProtKB-KW"/>
</dbReference>
<dbReference type="PROSITE" id="PS50943">
    <property type="entry name" value="HTH_CROC1"/>
    <property type="match status" value="1"/>
</dbReference>
<dbReference type="Pfam" id="PF12900">
    <property type="entry name" value="Pyridox_ox_2"/>
    <property type="match status" value="1"/>
</dbReference>
<dbReference type="AlphaFoldDB" id="A0A4Q9HMV5"/>
<dbReference type="InterPro" id="IPR012349">
    <property type="entry name" value="Split_barrel_FMN-bd"/>
</dbReference>
<dbReference type="InterPro" id="IPR010982">
    <property type="entry name" value="Lambda_DNA-bd_dom_sf"/>
</dbReference>
<dbReference type="SUPFAM" id="SSF47413">
    <property type="entry name" value="lambda repressor-like DNA-binding domains"/>
    <property type="match status" value="1"/>
</dbReference>
<feature type="compositionally biased region" description="Basic residues" evidence="1">
    <location>
        <begin position="220"/>
        <end position="232"/>
    </location>
</feature>
<proteinExistence type="predicted"/>
<dbReference type="Proteomes" id="UP000292452">
    <property type="component" value="Unassembled WGS sequence"/>
</dbReference>
<evidence type="ECO:0000313" key="3">
    <source>
        <dbReference type="EMBL" id="TBO56174.1"/>
    </source>
</evidence>
<accession>A0A4Q9HMV5</accession>
<dbReference type="SMART" id="SM00530">
    <property type="entry name" value="HTH_XRE"/>
    <property type="match status" value="1"/>
</dbReference>
<dbReference type="Pfam" id="PF13560">
    <property type="entry name" value="HTH_31"/>
    <property type="match status" value="1"/>
</dbReference>
<dbReference type="CDD" id="cd00093">
    <property type="entry name" value="HTH_XRE"/>
    <property type="match status" value="1"/>
</dbReference>
<evidence type="ECO:0000259" key="2">
    <source>
        <dbReference type="PROSITE" id="PS50943"/>
    </source>
</evidence>
<evidence type="ECO:0000256" key="1">
    <source>
        <dbReference type="SAM" id="MobiDB-lite"/>
    </source>
</evidence>
<comment type="caution">
    <text evidence="3">The sequence shown here is derived from an EMBL/GenBank/DDBJ whole genome shotgun (WGS) entry which is preliminary data.</text>
</comment>
<name>A0A4Q9HMV5_STRKA</name>
<dbReference type="RefSeq" id="WP_094792586.1">
    <property type="nucleotide sequence ID" value="NZ_NDXL01000001.1"/>
</dbReference>
<feature type="region of interest" description="Disordered" evidence="1">
    <location>
        <begin position="220"/>
        <end position="253"/>
    </location>
</feature>
<reference evidence="3 4" key="1">
    <citation type="submission" date="2019-02" db="EMBL/GenBank/DDBJ databases">
        <title>Draft Genome Sequence of Streptomyces sp. AM-2504, identified by 16S rRNA comparative analysis as a Streptomyces Kasugaensis strain.</title>
        <authorList>
            <person name="Napolioni V."/>
            <person name="Giuliodori A.M."/>
            <person name="Spurio R."/>
            <person name="Fabbretti A."/>
        </authorList>
    </citation>
    <scope>NUCLEOTIDE SEQUENCE [LARGE SCALE GENOMIC DNA]</scope>
    <source>
        <strain evidence="3 4">AM-2504</strain>
    </source>
</reference>
<dbReference type="EMBL" id="SIXH01000377">
    <property type="protein sequence ID" value="TBO56174.1"/>
    <property type="molecule type" value="Genomic_DNA"/>
</dbReference>
<dbReference type="Gene3D" id="2.30.110.10">
    <property type="entry name" value="Electron Transport, Fmn-binding Protein, Chain A"/>
    <property type="match status" value="1"/>
</dbReference>
<feature type="domain" description="HTH cro/C1-type" evidence="2">
    <location>
        <begin position="23"/>
        <end position="77"/>
    </location>
</feature>
<protein>
    <submittedName>
        <fullName evidence="3">DNA-binding protein</fullName>
    </submittedName>
</protein>
<sequence>MTDHETGSPTGPALEPSDLGRRVALRRQQLGLTREQVAARAAAAPDYLRYVEEQPATPGMGFMLRLAEALDTSVAELVGGTAELPAGLGRAAARPEVLVLTVQECRELLATHGVGRVAVTVADAPAVFPVNYTVAGKLVAYRTAPDAGPAAAAGHEAALEVDHLDDAFSAGWSVLVVGPAHAVTDLDELLTLEENAYTAPWVGGGRRQWIAIRPKRVTGRRIRVQGSRRRSRTPGPEDAGTGMDSGVDSGEYA</sequence>
<dbReference type="OrthoDB" id="7062584at2"/>
<dbReference type="Gene3D" id="1.10.260.40">
    <property type="entry name" value="lambda repressor-like DNA-binding domains"/>
    <property type="match status" value="1"/>
</dbReference>
<dbReference type="GeneID" id="97376218"/>
<keyword evidence="3" id="KW-0238">DNA-binding</keyword>
<gene>
    <name evidence="3" type="ORF">EYS09_29355</name>
</gene>
<evidence type="ECO:0000313" key="4">
    <source>
        <dbReference type="Proteomes" id="UP000292452"/>
    </source>
</evidence>